<dbReference type="WBParaSite" id="JU765_v2.g12324.t1">
    <property type="protein sequence ID" value="JU765_v2.g12324.t1"/>
    <property type="gene ID" value="JU765_v2.g12324"/>
</dbReference>
<protein>
    <submittedName>
        <fullName evidence="2">Zasp-like motif domain-containing protein</fullName>
    </submittedName>
</protein>
<organism evidence="1 2">
    <name type="scientific">Panagrolaimus sp. JU765</name>
    <dbReference type="NCBI Taxonomy" id="591449"/>
    <lineage>
        <taxon>Eukaryota</taxon>
        <taxon>Metazoa</taxon>
        <taxon>Ecdysozoa</taxon>
        <taxon>Nematoda</taxon>
        <taxon>Chromadorea</taxon>
        <taxon>Rhabditida</taxon>
        <taxon>Tylenchina</taxon>
        <taxon>Panagrolaimomorpha</taxon>
        <taxon>Panagrolaimoidea</taxon>
        <taxon>Panagrolaimidae</taxon>
        <taxon>Panagrolaimus</taxon>
    </lineage>
</organism>
<sequence>MQHLQYNSPMQLYSRETAEEQYRQQAAFAPNVPTTTPGPLGGGDRHFDPLRSETLKAIREQERGDEFGKNFFEKVAQAEAPNVPEQREPIWAEEARQKAERARSQTPGGHYYQQYYYDDKIPTGPPPNYTSGPELHPNPQDVQRWHQQRQMRSPSQDRHHAPSMLASEKGYLYGGMDFVDHSKIQPSDDYHYAYYPSKKHEKRELIRPGYNYGLDYTGKMGQIDDSDRYNYQGYGPQKGKLKSRYAADPHAPINTYVAENVESVNPIRLIGDTLSNQKIGKEKPLTEVQKHTFSTSFVPPPGFKRDHITVHPAPKPPEPICYSLSAKKRPQSAEPTRQNQIQYHARSRTPDASNNDRWNREGRKEVNLKTLLTDEALRIVKKPEQAPEWANRSQLRHISWSNRIPKTDQSEPNWTRISRRTTTEPPTRYQYKEPQPYWVNQSNARHNAWQNAADQYGVPGQNRNYSESYSYGGNVQYQNEQPHSQYNYYQNGTNYANPSNYARQTGQYSVRTTYTTDNPPPETRLKTTYSYQQSEPLIRHTPGQITNESSSTSKTENKFTTVVQAPRPPPITQGGNEKFLEQRQSRNFERTTEERIIPSQVIQQPEGSRIIQQKDMNRYYKKQTTEQQGYPGSRSTVLVSQKPEDFDRNREMAETLPLGSISNSLSNAEGSFVDKQGHNVSYRREVSTSADPGRECQLLKEEERRVIEEPVEPGVISRHITTKFYKKKTVTDTSTTTQ</sequence>
<evidence type="ECO:0000313" key="2">
    <source>
        <dbReference type="WBParaSite" id="JU765_v2.g12324.t1"/>
    </source>
</evidence>
<reference evidence="2" key="1">
    <citation type="submission" date="2022-11" db="UniProtKB">
        <authorList>
            <consortium name="WormBaseParasite"/>
        </authorList>
    </citation>
    <scope>IDENTIFICATION</scope>
</reference>
<evidence type="ECO:0000313" key="1">
    <source>
        <dbReference type="Proteomes" id="UP000887576"/>
    </source>
</evidence>
<accession>A0AC34Q2M9</accession>
<dbReference type="Proteomes" id="UP000887576">
    <property type="component" value="Unplaced"/>
</dbReference>
<name>A0AC34Q2M9_9BILA</name>
<proteinExistence type="predicted"/>